<evidence type="ECO:0000256" key="5">
    <source>
        <dbReference type="ARBA" id="ARBA00022763"/>
    </source>
</evidence>
<keyword evidence="7" id="KW-0408">Iron</keyword>
<feature type="domain" description="HhH-GPD" evidence="15">
    <location>
        <begin position="154"/>
        <end position="304"/>
    </location>
</feature>
<comment type="caution">
    <text evidence="13">Lacks conserved residue(s) required for the propagation of feature annotation.</text>
</comment>
<evidence type="ECO:0000313" key="17">
    <source>
        <dbReference type="RefSeq" id="XP_015517457.2"/>
    </source>
</evidence>
<dbReference type="SMART" id="SM00478">
    <property type="entry name" value="ENDO3c"/>
    <property type="match status" value="1"/>
</dbReference>
<evidence type="ECO:0000256" key="4">
    <source>
        <dbReference type="ARBA" id="ARBA00022723"/>
    </source>
</evidence>
<dbReference type="GO" id="GO:0005634">
    <property type="term" value="C:nucleus"/>
    <property type="evidence" value="ECO:0007669"/>
    <property type="project" value="UniProtKB-SubCell"/>
</dbReference>
<evidence type="ECO:0000259" key="15">
    <source>
        <dbReference type="SMART" id="SM00478"/>
    </source>
</evidence>
<dbReference type="InterPro" id="IPR000445">
    <property type="entry name" value="HhH_motif"/>
</dbReference>
<name>A0A6J0BT23_NEOLC</name>
<comment type="similarity">
    <text evidence="2 13">Belongs to the Nth/MutY family.</text>
</comment>
<accession>A0A6J0BT23</accession>
<evidence type="ECO:0000256" key="9">
    <source>
        <dbReference type="ARBA" id="ARBA00023204"/>
    </source>
</evidence>
<dbReference type="GO" id="GO:0000703">
    <property type="term" value="F:oxidized pyrimidine nucleobase lesion DNA N-glycosylase activity"/>
    <property type="evidence" value="ECO:0007669"/>
    <property type="project" value="UniProtKB-UniRule"/>
</dbReference>
<keyword evidence="9 13" id="KW-0234">DNA repair</keyword>
<protein>
    <recommendedName>
        <fullName evidence="13">Endonuclease III homolog</fullName>
        <ecNumber evidence="13">3.2.2.-</ecNumber>
        <ecNumber evidence="13">4.2.99.18</ecNumber>
    </recommendedName>
    <alternativeName>
        <fullName evidence="13">Bifunctional DNA N-glycosylase/DNA-(apurinic or apyrimidinic site) lyase</fullName>
        <shortName evidence="13">DNA glycosylase/AP lyase</shortName>
    </alternativeName>
</protein>
<dbReference type="GO" id="GO:0046872">
    <property type="term" value="F:metal ion binding"/>
    <property type="evidence" value="ECO:0007669"/>
    <property type="project" value="UniProtKB-KW"/>
</dbReference>
<evidence type="ECO:0000256" key="13">
    <source>
        <dbReference type="HAMAP-Rule" id="MF_03183"/>
    </source>
</evidence>
<proteinExistence type="inferred from homology"/>
<gene>
    <name evidence="17" type="primary">LOC107222554</name>
    <name evidence="13" type="synonym">NTH1</name>
</gene>
<evidence type="ECO:0000256" key="10">
    <source>
        <dbReference type="ARBA" id="ARBA00023239"/>
    </source>
</evidence>
<feature type="compositionally biased region" description="Polar residues" evidence="14">
    <location>
        <begin position="30"/>
        <end position="40"/>
    </location>
</feature>
<comment type="catalytic activity">
    <reaction evidence="12 13">
        <text>2'-deoxyribonucleotide-(2'-deoxyribose 5'-phosphate)-2'-deoxyribonucleotide-DNA = a 3'-end 2'-deoxyribonucleotide-(2,3-dehydro-2,3-deoxyribose 5'-phosphate)-DNA + a 5'-end 5'-phospho-2'-deoxyribonucleoside-DNA + H(+)</text>
        <dbReference type="Rhea" id="RHEA:66592"/>
        <dbReference type="Rhea" id="RHEA-COMP:13180"/>
        <dbReference type="Rhea" id="RHEA-COMP:16897"/>
        <dbReference type="Rhea" id="RHEA-COMP:17067"/>
        <dbReference type="ChEBI" id="CHEBI:15378"/>
        <dbReference type="ChEBI" id="CHEBI:136412"/>
        <dbReference type="ChEBI" id="CHEBI:157695"/>
        <dbReference type="ChEBI" id="CHEBI:167181"/>
        <dbReference type="EC" id="4.2.99.18"/>
    </reaction>
</comment>
<dbReference type="EC" id="4.2.99.18" evidence="13"/>
<dbReference type="GO" id="GO:0006285">
    <property type="term" value="P:base-excision repair, AP site formation"/>
    <property type="evidence" value="ECO:0007669"/>
    <property type="project" value="UniProtKB-UniRule"/>
</dbReference>
<comment type="cofactor">
    <cofactor evidence="1">
        <name>[4Fe-4S] cluster</name>
        <dbReference type="ChEBI" id="CHEBI:49883"/>
    </cofactor>
</comment>
<sequence length="355" mass="39861">MNKKLKLNNLTASPRYTRSMKKPQIVEPVSGSTATSSENTTSQYFLNKLTEKKLQAGTREVLVKKHKNPIKVEYESEPDDERKAGEAALLQTEIVKSEMDEKWEPADWRVILDNILEMRKNHTAPVDSMGCHMCSDPNANPSDARFQVLVALMLSSQTKDEVTHAAMKKLKSHGCTPGNIKITSKETLGQLIYPVGFWRRKAEYIKKTTDILLQQYGGDIPKTVEGLCKLPGVGPKMAHLCMQVAWGEASGIGVDTHVHRISNRLGWVRKPTKTPEQTRVQLQSWLPKEKWVEVNYILVGFGQEICLPVRPKCSDCLNVNICPYGADFKTSCSQSVASSGCEYAHYQFQYADDVN</sequence>
<evidence type="ECO:0000256" key="7">
    <source>
        <dbReference type="ARBA" id="ARBA00023004"/>
    </source>
</evidence>
<evidence type="ECO:0000256" key="3">
    <source>
        <dbReference type="ARBA" id="ARBA00022485"/>
    </source>
</evidence>
<feature type="region of interest" description="Disordered" evidence="14">
    <location>
        <begin position="1"/>
        <end position="40"/>
    </location>
</feature>
<dbReference type="InterPro" id="IPR030841">
    <property type="entry name" value="NTH1"/>
</dbReference>
<dbReference type="PANTHER" id="PTHR43286:SF1">
    <property type="entry name" value="ENDONUCLEASE III-LIKE PROTEIN 1"/>
    <property type="match status" value="1"/>
</dbReference>
<dbReference type="CDD" id="cd00056">
    <property type="entry name" value="ENDO3c"/>
    <property type="match status" value="1"/>
</dbReference>
<evidence type="ECO:0000256" key="12">
    <source>
        <dbReference type="ARBA" id="ARBA00044632"/>
    </source>
</evidence>
<keyword evidence="11 13" id="KW-0326">Glycosidase</keyword>
<dbReference type="HAMAP" id="MF_03183">
    <property type="entry name" value="Endonuclease_III_Nth"/>
    <property type="match status" value="1"/>
</dbReference>
<keyword evidence="3" id="KW-0004">4Fe-4S</keyword>
<evidence type="ECO:0000256" key="11">
    <source>
        <dbReference type="ARBA" id="ARBA00023295"/>
    </source>
</evidence>
<dbReference type="Gene3D" id="1.10.340.30">
    <property type="entry name" value="Hypothetical protein, domain 2"/>
    <property type="match status" value="1"/>
</dbReference>
<keyword evidence="5 13" id="KW-0227">DNA damage</keyword>
<dbReference type="Pfam" id="PF00633">
    <property type="entry name" value="HHH"/>
    <property type="match status" value="1"/>
</dbReference>
<keyword evidence="8" id="KW-0411">Iron-sulfur</keyword>
<comment type="subcellular location">
    <subcellularLocation>
        <location evidence="13">Nucleus</location>
    </subcellularLocation>
    <subcellularLocation>
        <location evidence="13">Mitochondrion</location>
    </subcellularLocation>
</comment>
<dbReference type="KEGG" id="nlo:107222554"/>
<dbReference type="PROSITE" id="PS01155">
    <property type="entry name" value="ENDONUCLEASE_III_2"/>
    <property type="match status" value="1"/>
</dbReference>
<evidence type="ECO:0000313" key="16">
    <source>
        <dbReference type="Proteomes" id="UP000829291"/>
    </source>
</evidence>
<evidence type="ECO:0000256" key="6">
    <source>
        <dbReference type="ARBA" id="ARBA00022801"/>
    </source>
</evidence>
<dbReference type="InterPro" id="IPR011257">
    <property type="entry name" value="DNA_glycosylase"/>
</dbReference>
<keyword evidence="10 13" id="KW-0456">Lyase</keyword>
<keyword evidence="6 13" id="KW-0378">Hydrolase</keyword>
<keyword evidence="4" id="KW-0479">Metal-binding</keyword>
<dbReference type="GO" id="GO:0140078">
    <property type="term" value="F:class I DNA-(apurinic or apyrimidinic site) endonuclease activity"/>
    <property type="evidence" value="ECO:0007669"/>
    <property type="project" value="UniProtKB-EC"/>
</dbReference>
<dbReference type="EC" id="3.2.2.-" evidence="13"/>
<evidence type="ECO:0000256" key="1">
    <source>
        <dbReference type="ARBA" id="ARBA00001966"/>
    </source>
</evidence>
<organism evidence="17">
    <name type="scientific">Neodiprion lecontei</name>
    <name type="common">Redheaded pine sawfly</name>
    <dbReference type="NCBI Taxonomy" id="441921"/>
    <lineage>
        <taxon>Eukaryota</taxon>
        <taxon>Metazoa</taxon>
        <taxon>Ecdysozoa</taxon>
        <taxon>Arthropoda</taxon>
        <taxon>Hexapoda</taxon>
        <taxon>Insecta</taxon>
        <taxon>Pterygota</taxon>
        <taxon>Neoptera</taxon>
        <taxon>Endopterygota</taxon>
        <taxon>Hymenoptera</taxon>
        <taxon>Tenthredinoidea</taxon>
        <taxon>Diprionidae</taxon>
        <taxon>Diprioninae</taxon>
        <taxon>Neodiprion</taxon>
    </lineage>
</organism>
<dbReference type="AlphaFoldDB" id="A0A6J0BT23"/>
<reference evidence="17" key="1">
    <citation type="submission" date="2025-08" db="UniProtKB">
        <authorList>
            <consortium name="RefSeq"/>
        </authorList>
    </citation>
    <scope>IDENTIFICATION</scope>
    <source>
        <tissue evidence="17">Thorax and Abdomen</tissue>
    </source>
</reference>
<dbReference type="Proteomes" id="UP000829291">
    <property type="component" value="Chromosome 7"/>
</dbReference>
<dbReference type="GeneID" id="107222554"/>
<dbReference type="InterPro" id="IPR003265">
    <property type="entry name" value="HhH-GPD_domain"/>
</dbReference>
<dbReference type="RefSeq" id="XP_015517457.2">
    <property type="nucleotide sequence ID" value="XM_015661971.2"/>
</dbReference>
<dbReference type="InterPro" id="IPR004036">
    <property type="entry name" value="Endonuclease-III-like_CS2"/>
</dbReference>
<dbReference type="PANTHER" id="PTHR43286">
    <property type="entry name" value="ENDONUCLEASE III-LIKE PROTEIN 1"/>
    <property type="match status" value="1"/>
</dbReference>
<keyword evidence="16" id="KW-1185">Reference proteome</keyword>
<dbReference type="OrthoDB" id="2099276at2759"/>
<dbReference type="GO" id="GO:0003677">
    <property type="term" value="F:DNA binding"/>
    <property type="evidence" value="ECO:0007669"/>
    <property type="project" value="UniProtKB-UniRule"/>
</dbReference>
<dbReference type="Pfam" id="PF00730">
    <property type="entry name" value="HhH-GPD"/>
    <property type="match status" value="1"/>
</dbReference>
<dbReference type="GO" id="GO:0051539">
    <property type="term" value="F:4 iron, 4 sulfur cluster binding"/>
    <property type="evidence" value="ECO:0007669"/>
    <property type="project" value="UniProtKB-KW"/>
</dbReference>
<keyword evidence="13" id="KW-0539">Nucleus</keyword>
<evidence type="ECO:0000256" key="8">
    <source>
        <dbReference type="ARBA" id="ARBA00023014"/>
    </source>
</evidence>
<dbReference type="InParanoid" id="A0A6J0BT23"/>
<evidence type="ECO:0000256" key="2">
    <source>
        <dbReference type="ARBA" id="ARBA00008343"/>
    </source>
</evidence>
<dbReference type="PROSITE" id="PS00764">
    <property type="entry name" value="ENDONUCLEASE_III_1"/>
    <property type="match status" value="1"/>
</dbReference>
<dbReference type="InterPro" id="IPR023170">
    <property type="entry name" value="HhH_base_excis_C"/>
</dbReference>
<dbReference type="Gene3D" id="1.10.1670.10">
    <property type="entry name" value="Helix-hairpin-Helix base-excision DNA repair enzymes (C-terminal)"/>
    <property type="match status" value="1"/>
</dbReference>
<dbReference type="SUPFAM" id="SSF48150">
    <property type="entry name" value="DNA-glycosylase"/>
    <property type="match status" value="1"/>
</dbReference>
<dbReference type="FunCoup" id="A0A6J0BT23">
    <property type="interactions" value="1100"/>
</dbReference>
<keyword evidence="13" id="KW-0496">Mitochondrion</keyword>
<dbReference type="InterPro" id="IPR004035">
    <property type="entry name" value="Endouclease-III_FeS-bd_BS"/>
</dbReference>
<dbReference type="GO" id="GO:0006289">
    <property type="term" value="P:nucleotide-excision repair"/>
    <property type="evidence" value="ECO:0007669"/>
    <property type="project" value="TreeGrafter"/>
</dbReference>
<evidence type="ECO:0000256" key="14">
    <source>
        <dbReference type="SAM" id="MobiDB-lite"/>
    </source>
</evidence>
<comment type="function">
    <text evidence="13">Bifunctional DNA N-glycosylase with associated apurinic/apyrimidinic (AP) lyase function that catalyzes the first step in base excision repair (BER), the primary repair pathway for the repair of oxidative DNA damage. The DNA N-glycosylase activity releases the damaged DNA base from DNA by cleaving the N-glycosidic bond, leaving an AP site. The AP lyase activity cleaves the phosphodiester bond 3' to the AP site by a beta-elimination. Primarily recognizes and repairs oxidative base damage of pyrimidines.</text>
</comment>
<dbReference type="GO" id="GO:0005739">
    <property type="term" value="C:mitochondrion"/>
    <property type="evidence" value="ECO:0007669"/>
    <property type="project" value="UniProtKB-SubCell"/>
</dbReference>